<sequence>MGSSASHVIEPQTTVLCRVHSSSHVARSVSTR</sequence>
<evidence type="ECO:0000313" key="1">
    <source>
        <dbReference type="EMBL" id="RCN35884.1"/>
    </source>
</evidence>
<proteinExistence type="predicted"/>
<protein>
    <submittedName>
        <fullName evidence="1">Uncharacterized protein</fullName>
    </submittedName>
</protein>
<gene>
    <name evidence="1" type="ORF">ANCCAN_18245</name>
</gene>
<accession>A0A368FUJ1</accession>
<dbReference type="EMBL" id="JOJR01000615">
    <property type="protein sequence ID" value="RCN35884.1"/>
    <property type="molecule type" value="Genomic_DNA"/>
</dbReference>
<dbReference type="AlphaFoldDB" id="A0A368FUJ1"/>
<dbReference type="Proteomes" id="UP000252519">
    <property type="component" value="Unassembled WGS sequence"/>
</dbReference>
<comment type="caution">
    <text evidence="1">The sequence shown here is derived from an EMBL/GenBank/DDBJ whole genome shotgun (WGS) entry which is preliminary data.</text>
</comment>
<keyword evidence="2" id="KW-1185">Reference proteome</keyword>
<name>A0A368FUJ1_ANCCA</name>
<organism evidence="1 2">
    <name type="scientific">Ancylostoma caninum</name>
    <name type="common">Dog hookworm</name>
    <dbReference type="NCBI Taxonomy" id="29170"/>
    <lineage>
        <taxon>Eukaryota</taxon>
        <taxon>Metazoa</taxon>
        <taxon>Ecdysozoa</taxon>
        <taxon>Nematoda</taxon>
        <taxon>Chromadorea</taxon>
        <taxon>Rhabditida</taxon>
        <taxon>Rhabditina</taxon>
        <taxon>Rhabditomorpha</taxon>
        <taxon>Strongyloidea</taxon>
        <taxon>Ancylostomatidae</taxon>
        <taxon>Ancylostomatinae</taxon>
        <taxon>Ancylostoma</taxon>
    </lineage>
</organism>
<evidence type="ECO:0000313" key="2">
    <source>
        <dbReference type="Proteomes" id="UP000252519"/>
    </source>
</evidence>
<reference evidence="1 2" key="1">
    <citation type="submission" date="2014-10" db="EMBL/GenBank/DDBJ databases">
        <title>Draft genome of the hookworm Ancylostoma caninum.</title>
        <authorList>
            <person name="Mitreva M."/>
        </authorList>
    </citation>
    <scope>NUCLEOTIDE SEQUENCE [LARGE SCALE GENOMIC DNA]</scope>
    <source>
        <strain evidence="1 2">Baltimore</strain>
    </source>
</reference>